<feature type="region of interest" description="Disordered" evidence="5">
    <location>
        <begin position="197"/>
        <end position="217"/>
    </location>
</feature>
<protein>
    <submittedName>
        <fullName evidence="8">OmpA family protein</fullName>
    </submittedName>
</protein>
<comment type="subcellular location">
    <subcellularLocation>
        <location evidence="1">Cell outer membrane</location>
    </subcellularLocation>
</comment>
<reference evidence="8 9" key="1">
    <citation type="submission" date="2022-04" db="EMBL/GenBank/DDBJ databases">
        <title>Hymenobacter sp. isolated from the air.</title>
        <authorList>
            <person name="Won M."/>
            <person name="Lee C.-M."/>
            <person name="Woen H.-Y."/>
            <person name="Kwon S.-W."/>
        </authorList>
    </citation>
    <scope>NUCLEOTIDE SEQUENCE [LARGE SCALE GENOMIC DNA]</scope>
    <source>
        <strain evidence="9">5413 J-13</strain>
    </source>
</reference>
<dbReference type="Pfam" id="PF00691">
    <property type="entry name" value="OmpA"/>
    <property type="match status" value="1"/>
</dbReference>
<evidence type="ECO:0000259" key="7">
    <source>
        <dbReference type="PROSITE" id="PS51123"/>
    </source>
</evidence>
<feature type="compositionally biased region" description="Polar residues" evidence="5">
    <location>
        <begin position="197"/>
        <end position="216"/>
    </location>
</feature>
<dbReference type="InterPro" id="IPR050330">
    <property type="entry name" value="Bact_OuterMem_StrucFunc"/>
</dbReference>
<sequence length="243" mass="25122">MKSPNAIISLCLALMLFLGSCATTRNPNIPDANGTGPRKTGMNKTTKGGLLGAGGGAVVGGVLGRVIGGSGGTAAGAIIGAAVGGGAGALIGRKMDKQAEELQRDMQNAKVERVGEGIKVTFDSGILFDTNKSDLRQASMTEIQKMATTLKKYPDTNILVEGHTDNTGTDAINDPLSLRRAQAVANYTQSQGVDASRITTNGYGSKQPIADNSTEAGRQANRRVEIAIFANEKMKKAAENGTL</sequence>
<dbReference type="GO" id="GO:0009279">
    <property type="term" value="C:cell outer membrane"/>
    <property type="evidence" value="ECO:0007669"/>
    <property type="project" value="UniProtKB-SubCell"/>
</dbReference>
<dbReference type="Pfam" id="PF13488">
    <property type="entry name" value="Gly-zipper_Omp"/>
    <property type="match status" value="1"/>
</dbReference>
<dbReference type="InterPro" id="IPR006664">
    <property type="entry name" value="OMP_bac"/>
</dbReference>
<keyword evidence="2 4" id="KW-0472">Membrane</keyword>
<evidence type="ECO:0000256" key="1">
    <source>
        <dbReference type="ARBA" id="ARBA00004442"/>
    </source>
</evidence>
<feature type="signal peptide" evidence="6">
    <location>
        <begin position="1"/>
        <end position="22"/>
    </location>
</feature>
<evidence type="ECO:0000256" key="5">
    <source>
        <dbReference type="SAM" id="MobiDB-lite"/>
    </source>
</evidence>
<evidence type="ECO:0000313" key="8">
    <source>
        <dbReference type="EMBL" id="UOR05557.1"/>
    </source>
</evidence>
<dbReference type="EMBL" id="CP095053">
    <property type="protein sequence ID" value="UOR05557.1"/>
    <property type="molecule type" value="Genomic_DNA"/>
</dbReference>
<gene>
    <name evidence="8" type="ORF">MUN82_00310</name>
</gene>
<dbReference type="Gene3D" id="3.30.1330.60">
    <property type="entry name" value="OmpA-like domain"/>
    <property type="match status" value="1"/>
</dbReference>
<proteinExistence type="predicted"/>
<dbReference type="CDD" id="cd07185">
    <property type="entry name" value="OmpA_C-like"/>
    <property type="match status" value="1"/>
</dbReference>
<dbReference type="PROSITE" id="PS51123">
    <property type="entry name" value="OMPA_2"/>
    <property type="match status" value="1"/>
</dbReference>
<dbReference type="PRINTS" id="PR01021">
    <property type="entry name" value="OMPADOMAIN"/>
</dbReference>
<dbReference type="AlphaFoldDB" id="A0A8T9SUW3"/>
<dbReference type="InterPro" id="IPR006665">
    <property type="entry name" value="OmpA-like"/>
</dbReference>
<dbReference type="KEGG" id="haei:MUN82_00310"/>
<dbReference type="PANTHER" id="PTHR30329">
    <property type="entry name" value="STATOR ELEMENT OF FLAGELLAR MOTOR COMPLEX"/>
    <property type="match status" value="1"/>
</dbReference>
<evidence type="ECO:0000313" key="9">
    <source>
        <dbReference type="Proteomes" id="UP000829925"/>
    </source>
</evidence>
<keyword evidence="6" id="KW-0732">Signal</keyword>
<dbReference type="RefSeq" id="WP_245093831.1">
    <property type="nucleotide sequence ID" value="NZ_CP095053.1"/>
</dbReference>
<name>A0A8T9SUW3_9BACT</name>
<evidence type="ECO:0000256" key="2">
    <source>
        <dbReference type="ARBA" id="ARBA00023136"/>
    </source>
</evidence>
<keyword evidence="9" id="KW-1185">Reference proteome</keyword>
<dbReference type="PANTHER" id="PTHR30329:SF21">
    <property type="entry name" value="LIPOPROTEIN YIAD-RELATED"/>
    <property type="match status" value="1"/>
</dbReference>
<evidence type="ECO:0000256" key="3">
    <source>
        <dbReference type="ARBA" id="ARBA00023237"/>
    </source>
</evidence>
<feature type="region of interest" description="Disordered" evidence="5">
    <location>
        <begin position="27"/>
        <end position="46"/>
    </location>
</feature>
<dbReference type="Proteomes" id="UP000829925">
    <property type="component" value="Chromosome"/>
</dbReference>
<accession>A0A8T9SUW3</accession>
<organism evidence="8 9">
    <name type="scientific">Hymenobacter aerilatus</name>
    <dbReference type="NCBI Taxonomy" id="2932251"/>
    <lineage>
        <taxon>Bacteria</taxon>
        <taxon>Pseudomonadati</taxon>
        <taxon>Bacteroidota</taxon>
        <taxon>Cytophagia</taxon>
        <taxon>Cytophagales</taxon>
        <taxon>Hymenobacteraceae</taxon>
        <taxon>Hymenobacter</taxon>
    </lineage>
</organism>
<evidence type="ECO:0000256" key="4">
    <source>
        <dbReference type="PROSITE-ProRule" id="PRU00473"/>
    </source>
</evidence>
<evidence type="ECO:0000256" key="6">
    <source>
        <dbReference type="SAM" id="SignalP"/>
    </source>
</evidence>
<keyword evidence="3" id="KW-0998">Cell outer membrane</keyword>
<dbReference type="InterPro" id="IPR036737">
    <property type="entry name" value="OmpA-like_sf"/>
</dbReference>
<dbReference type="InterPro" id="IPR039567">
    <property type="entry name" value="Gly-zipper"/>
</dbReference>
<feature type="chain" id="PRO_5035753873" evidence="6">
    <location>
        <begin position="23"/>
        <end position="243"/>
    </location>
</feature>
<feature type="domain" description="OmpA-like" evidence="7">
    <location>
        <begin position="114"/>
        <end position="232"/>
    </location>
</feature>
<dbReference type="PROSITE" id="PS51257">
    <property type="entry name" value="PROKAR_LIPOPROTEIN"/>
    <property type="match status" value="1"/>
</dbReference>
<dbReference type="SUPFAM" id="SSF103088">
    <property type="entry name" value="OmpA-like"/>
    <property type="match status" value="1"/>
</dbReference>